<protein>
    <submittedName>
        <fullName evidence="1">Uncharacterized protein</fullName>
    </submittedName>
</protein>
<dbReference type="Gramene" id="Psat05G0557400-T2">
    <property type="protein sequence ID" value="KAI5410138.1"/>
    <property type="gene ID" value="KIW84_055574"/>
</dbReference>
<gene>
    <name evidence="1" type="ORF">KIW84_055574</name>
</gene>
<dbReference type="AlphaFoldDB" id="A0A9D5AIN7"/>
<organism evidence="1 2">
    <name type="scientific">Pisum sativum</name>
    <name type="common">Garden pea</name>
    <name type="synonym">Lathyrus oleraceus</name>
    <dbReference type="NCBI Taxonomy" id="3888"/>
    <lineage>
        <taxon>Eukaryota</taxon>
        <taxon>Viridiplantae</taxon>
        <taxon>Streptophyta</taxon>
        <taxon>Embryophyta</taxon>
        <taxon>Tracheophyta</taxon>
        <taxon>Spermatophyta</taxon>
        <taxon>Magnoliopsida</taxon>
        <taxon>eudicotyledons</taxon>
        <taxon>Gunneridae</taxon>
        <taxon>Pentapetalae</taxon>
        <taxon>rosids</taxon>
        <taxon>fabids</taxon>
        <taxon>Fabales</taxon>
        <taxon>Fabaceae</taxon>
        <taxon>Papilionoideae</taxon>
        <taxon>50 kb inversion clade</taxon>
        <taxon>NPAAA clade</taxon>
        <taxon>Hologalegina</taxon>
        <taxon>IRL clade</taxon>
        <taxon>Fabeae</taxon>
        <taxon>Lathyrus</taxon>
    </lineage>
</organism>
<dbReference type="EMBL" id="JAMSHJ010000005">
    <property type="protein sequence ID" value="KAI5410138.1"/>
    <property type="molecule type" value="Genomic_DNA"/>
</dbReference>
<evidence type="ECO:0000313" key="1">
    <source>
        <dbReference type="EMBL" id="KAI5410138.1"/>
    </source>
</evidence>
<sequence>FAVVYEQILVIKFFFVVVIMLQICIGGEVQTGSAQSPTSSIGNEYTTSVGGGGVFNSSQNAADEYDFGDFVFPDSAVSSFGKAPNIPDIVESSRYVTSSPAIRVRYHSK</sequence>
<accession>A0A9D5AIN7</accession>
<name>A0A9D5AIN7_PEA</name>
<evidence type="ECO:0000313" key="2">
    <source>
        <dbReference type="Proteomes" id="UP001058974"/>
    </source>
</evidence>
<keyword evidence="2" id="KW-1185">Reference proteome</keyword>
<dbReference type="Proteomes" id="UP001058974">
    <property type="component" value="Chromosome 5"/>
</dbReference>
<comment type="caution">
    <text evidence="1">The sequence shown here is derived from an EMBL/GenBank/DDBJ whole genome shotgun (WGS) entry which is preliminary data.</text>
</comment>
<feature type="non-terminal residue" evidence="1">
    <location>
        <position position="1"/>
    </location>
</feature>
<proteinExistence type="predicted"/>
<reference evidence="1 2" key="1">
    <citation type="journal article" date="2022" name="Nat. Genet.">
        <title>Improved pea reference genome and pan-genome highlight genomic features and evolutionary characteristics.</title>
        <authorList>
            <person name="Yang T."/>
            <person name="Liu R."/>
            <person name="Luo Y."/>
            <person name="Hu S."/>
            <person name="Wang D."/>
            <person name="Wang C."/>
            <person name="Pandey M.K."/>
            <person name="Ge S."/>
            <person name="Xu Q."/>
            <person name="Li N."/>
            <person name="Li G."/>
            <person name="Huang Y."/>
            <person name="Saxena R.K."/>
            <person name="Ji Y."/>
            <person name="Li M."/>
            <person name="Yan X."/>
            <person name="He Y."/>
            <person name="Liu Y."/>
            <person name="Wang X."/>
            <person name="Xiang C."/>
            <person name="Varshney R.K."/>
            <person name="Ding H."/>
            <person name="Gao S."/>
            <person name="Zong X."/>
        </authorList>
    </citation>
    <scope>NUCLEOTIDE SEQUENCE [LARGE SCALE GENOMIC DNA]</scope>
    <source>
        <strain evidence="1 2">cv. Zhongwan 6</strain>
    </source>
</reference>